<gene>
    <name evidence="5" type="ORF">GCM10007977_081210</name>
</gene>
<evidence type="ECO:0000256" key="4">
    <source>
        <dbReference type="ARBA" id="ARBA00023163"/>
    </source>
</evidence>
<dbReference type="AlphaFoldDB" id="A0A917U8X6"/>
<dbReference type="GO" id="GO:0045892">
    <property type="term" value="P:negative regulation of DNA-templated transcription"/>
    <property type="evidence" value="ECO:0007669"/>
    <property type="project" value="InterPro"/>
</dbReference>
<dbReference type="Gene3D" id="6.10.140.850">
    <property type="match status" value="1"/>
</dbReference>
<evidence type="ECO:0000313" key="6">
    <source>
        <dbReference type="Proteomes" id="UP000642070"/>
    </source>
</evidence>
<dbReference type="Gene3D" id="1.10.10.10">
    <property type="entry name" value="Winged helix-like DNA-binding domain superfamily/Winged helix DNA-binding domain"/>
    <property type="match status" value="1"/>
</dbReference>
<keyword evidence="2" id="KW-0805">Transcription regulation</keyword>
<keyword evidence="3" id="KW-0238">DNA-binding</keyword>
<organism evidence="5 6">
    <name type="scientific">Dactylosporangium sucinum</name>
    <dbReference type="NCBI Taxonomy" id="1424081"/>
    <lineage>
        <taxon>Bacteria</taxon>
        <taxon>Bacillati</taxon>
        <taxon>Actinomycetota</taxon>
        <taxon>Actinomycetes</taxon>
        <taxon>Micromonosporales</taxon>
        <taxon>Micromonosporaceae</taxon>
        <taxon>Dactylosporangium</taxon>
    </lineage>
</organism>
<evidence type="ECO:0000256" key="1">
    <source>
        <dbReference type="ARBA" id="ARBA00011046"/>
    </source>
</evidence>
<evidence type="ECO:0000313" key="5">
    <source>
        <dbReference type="EMBL" id="GGM67269.1"/>
    </source>
</evidence>
<evidence type="ECO:0000256" key="2">
    <source>
        <dbReference type="ARBA" id="ARBA00023015"/>
    </source>
</evidence>
<dbReference type="InterPro" id="IPR005650">
    <property type="entry name" value="BlaI_family"/>
</dbReference>
<sequence>MHGLGDLEAALMDLLWERQQPTSVREALTELSWHRTLAYTTVMTVLDTLYRKGWLIREPNGRAYRYTPVVSRNLYAAQAMHEALAASGNPSEALTHFLGRMTLDEAAALRAALDNYERRISGK</sequence>
<dbReference type="Pfam" id="PF03965">
    <property type="entry name" value="Penicillinase_R"/>
    <property type="match status" value="1"/>
</dbReference>
<evidence type="ECO:0000256" key="3">
    <source>
        <dbReference type="ARBA" id="ARBA00023125"/>
    </source>
</evidence>
<name>A0A917U8X6_9ACTN</name>
<reference evidence="5" key="2">
    <citation type="submission" date="2020-09" db="EMBL/GenBank/DDBJ databases">
        <authorList>
            <person name="Sun Q."/>
            <person name="Ohkuma M."/>
        </authorList>
    </citation>
    <scope>NUCLEOTIDE SEQUENCE</scope>
    <source>
        <strain evidence="5">JCM 19831</strain>
    </source>
</reference>
<dbReference type="InterPro" id="IPR036390">
    <property type="entry name" value="WH_DNA-bd_sf"/>
</dbReference>
<keyword evidence="6" id="KW-1185">Reference proteome</keyword>
<dbReference type="RefSeq" id="WP_190255380.1">
    <property type="nucleotide sequence ID" value="NZ_BMPI01000055.1"/>
</dbReference>
<protein>
    <submittedName>
        <fullName evidence="5">Penicillinase repressor</fullName>
    </submittedName>
</protein>
<dbReference type="SUPFAM" id="SSF46785">
    <property type="entry name" value="Winged helix' DNA-binding domain"/>
    <property type="match status" value="1"/>
</dbReference>
<keyword evidence="4" id="KW-0804">Transcription</keyword>
<comment type="similarity">
    <text evidence="1">Belongs to the BlaI transcriptional regulatory family.</text>
</comment>
<accession>A0A917U8X6</accession>
<dbReference type="GO" id="GO:0003677">
    <property type="term" value="F:DNA binding"/>
    <property type="evidence" value="ECO:0007669"/>
    <property type="project" value="UniProtKB-KW"/>
</dbReference>
<proteinExistence type="inferred from homology"/>
<dbReference type="InterPro" id="IPR036388">
    <property type="entry name" value="WH-like_DNA-bd_sf"/>
</dbReference>
<dbReference type="Proteomes" id="UP000642070">
    <property type="component" value="Unassembled WGS sequence"/>
</dbReference>
<dbReference type="EMBL" id="BMPI01000055">
    <property type="protein sequence ID" value="GGM67269.1"/>
    <property type="molecule type" value="Genomic_DNA"/>
</dbReference>
<comment type="caution">
    <text evidence="5">The sequence shown here is derived from an EMBL/GenBank/DDBJ whole genome shotgun (WGS) entry which is preliminary data.</text>
</comment>
<reference evidence="5" key="1">
    <citation type="journal article" date="2014" name="Int. J. Syst. Evol. Microbiol.">
        <title>Complete genome sequence of Corynebacterium casei LMG S-19264T (=DSM 44701T), isolated from a smear-ripened cheese.</title>
        <authorList>
            <consortium name="US DOE Joint Genome Institute (JGI-PGF)"/>
            <person name="Walter F."/>
            <person name="Albersmeier A."/>
            <person name="Kalinowski J."/>
            <person name="Ruckert C."/>
        </authorList>
    </citation>
    <scope>NUCLEOTIDE SEQUENCE</scope>
    <source>
        <strain evidence="5">JCM 19831</strain>
    </source>
</reference>